<feature type="non-terminal residue" evidence="2">
    <location>
        <position position="69"/>
    </location>
</feature>
<protein>
    <submittedName>
        <fullName evidence="2">Uncharacterized protein</fullName>
    </submittedName>
</protein>
<dbReference type="Proteomes" id="UP000824890">
    <property type="component" value="Unassembled WGS sequence"/>
</dbReference>
<evidence type="ECO:0000313" key="3">
    <source>
        <dbReference type="Proteomes" id="UP000824890"/>
    </source>
</evidence>
<comment type="caution">
    <text evidence="2">The sequence shown here is derived from an EMBL/GenBank/DDBJ whole genome shotgun (WGS) entry which is preliminary data.</text>
</comment>
<reference evidence="2 3" key="1">
    <citation type="submission" date="2021-05" db="EMBL/GenBank/DDBJ databases">
        <title>Genome Assembly of Synthetic Allotetraploid Brassica napus Reveals Homoeologous Exchanges between Subgenomes.</title>
        <authorList>
            <person name="Davis J.T."/>
        </authorList>
    </citation>
    <scope>NUCLEOTIDE SEQUENCE [LARGE SCALE GENOMIC DNA]</scope>
    <source>
        <strain evidence="3">cv. Da-Ae</strain>
        <tissue evidence="2">Seedling</tissue>
    </source>
</reference>
<feature type="region of interest" description="Disordered" evidence="1">
    <location>
        <begin position="26"/>
        <end position="69"/>
    </location>
</feature>
<sequence>ETMAGDMEAIVSEIIKRMEKTKHANDFFGNVSQSHKLRRPTPRSLERANEPLYSKKESAIQELKTEPSK</sequence>
<accession>A0ABQ7ZV32</accession>
<evidence type="ECO:0000313" key="2">
    <source>
        <dbReference type="EMBL" id="KAH0883868.1"/>
    </source>
</evidence>
<gene>
    <name evidence="2" type="ORF">HID58_059964</name>
</gene>
<dbReference type="EMBL" id="JAGKQM010000014">
    <property type="protein sequence ID" value="KAH0883868.1"/>
    <property type="molecule type" value="Genomic_DNA"/>
</dbReference>
<proteinExistence type="predicted"/>
<keyword evidence="3" id="KW-1185">Reference proteome</keyword>
<feature type="compositionally biased region" description="Basic and acidic residues" evidence="1">
    <location>
        <begin position="44"/>
        <end position="69"/>
    </location>
</feature>
<feature type="non-terminal residue" evidence="2">
    <location>
        <position position="1"/>
    </location>
</feature>
<name>A0ABQ7ZV32_BRANA</name>
<evidence type="ECO:0000256" key="1">
    <source>
        <dbReference type="SAM" id="MobiDB-lite"/>
    </source>
</evidence>
<organism evidence="2 3">
    <name type="scientific">Brassica napus</name>
    <name type="common">Rape</name>
    <dbReference type="NCBI Taxonomy" id="3708"/>
    <lineage>
        <taxon>Eukaryota</taxon>
        <taxon>Viridiplantae</taxon>
        <taxon>Streptophyta</taxon>
        <taxon>Embryophyta</taxon>
        <taxon>Tracheophyta</taxon>
        <taxon>Spermatophyta</taxon>
        <taxon>Magnoliopsida</taxon>
        <taxon>eudicotyledons</taxon>
        <taxon>Gunneridae</taxon>
        <taxon>Pentapetalae</taxon>
        <taxon>rosids</taxon>
        <taxon>malvids</taxon>
        <taxon>Brassicales</taxon>
        <taxon>Brassicaceae</taxon>
        <taxon>Brassiceae</taxon>
        <taxon>Brassica</taxon>
    </lineage>
</organism>